<protein>
    <submittedName>
        <fullName evidence="8">Putative phage repressor</fullName>
    </submittedName>
</protein>
<dbReference type="GO" id="GO:0016020">
    <property type="term" value="C:membrane"/>
    <property type="evidence" value="ECO:0007669"/>
    <property type="project" value="InterPro"/>
</dbReference>
<dbReference type="GO" id="GO:0003677">
    <property type="term" value="F:DNA binding"/>
    <property type="evidence" value="ECO:0007669"/>
    <property type="project" value="UniProtKB-KW"/>
</dbReference>
<dbReference type="InterPro" id="IPR015927">
    <property type="entry name" value="Peptidase_S24_S26A/B/C"/>
</dbReference>
<evidence type="ECO:0000256" key="2">
    <source>
        <dbReference type="ARBA" id="ARBA00022801"/>
    </source>
</evidence>
<organism evidence="8">
    <name type="scientific">hydrothermal vent metagenome</name>
    <dbReference type="NCBI Taxonomy" id="652676"/>
    <lineage>
        <taxon>unclassified sequences</taxon>
        <taxon>metagenomes</taxon>
        <taxon>ecological metagenomes</taxon>
    </lineage>
</organism>
<dbReference type="InterPro" id="IPR039418">
    <property type="entry name" value="LexA-like"/>
</dbReference>
<evidence type="ECO:0000256" key="5">
    <source>
        <dbReference type="ARBA" id="ARBA00023163"/>
    </source>
</evidence>
<dbReference type="SUPFAM" id="SSF51306">
    <property type="entry name" value="LexA/Signal peptidase"/>
    <property type="match status" value="1"/>
</dbReference>
<evidence type="ECO:0000256" key="4">
    <source>
        <dbReference type="ARBA" id="ARBA00023125"/>
    </source>
</evidence>
<dbReference type="Pfam" id="PF00717">
    <property type="entry name" value="Peptidase_S24"/>
    <property type="match status" value="1"/>
</dbReference>
<keyword evidence="3" id="KW-0805">Transcription regulation</keyword>
<name>A0A1W1B9V2_9ZZZZ</name>
<dbReference type="InterPro" id="IPR010744">
    <property type="entry name" value="Phage_CI_N"/>
</dbReference>
<keyword evidence="4" id="KW-0238">DNA-binding</keyword>
<evidence type="ECO:0000256" key="1">
    <source>
        <dbReference type="ARBA" id="ARBA00022670"/>
    </source>
</evidence>
<dbReference type="InterPro" id="IPR019756">
    <property type="entry name" value="Pept_S26A_signal_pept_1_Ser-AS"/>
</dbReference>
<dbReference type="PANTHER" id="PTHR40661:SF3">
    <property type="entry name" value="FELS-1 PROPHAGE TRANSCRIPTIONAL REGULATOR"/>
    <property type="match status" value="1"/>
</dbReference>
<dbReference type="Gene3D" id="2.10.109.10">
    <property type="entry name" value="Umud Fragment, subunit A"/>
    <property type="match status" value="1"/>
</dbReference>
<sequence>MKSFAEIVEDIKNIISPEFEGKKIFDKDVAEVLGISRMNFASLKKRNRIPFNELLDFCAKRSISINWLLYGQSPESLVEATNRYYKIKYFCDVSASAGGGADGDAENVEELTLPESFVEYLGGEKELKNIEALKVSGDSMEPTFSYDDTIFINRTKRDIQRGGIFVLRTEGGLFIKRVLPRVDGKVDIISDNDIYPVQTVQKEDIEVVGRVMAKFGVVD</sequence>
<reference evidence="8" key="1">
    <citation type="submission" date="2016-10" db="EMBL/GenBank/DDBJ databases">
        <authorList>
            <person name="de Groot N.N."/>
        </authorList>
    </citation>
    <scope>NUCLEOTIDE SEQUENCE</scope>
</reference>
<dbReference type="InterPro" id="IPR036286">
    <property type="entry name" value="LexA/Signal_pep-like_sf"/>
</dbReference>
<dbReference type="Gene3D" id="1.10.260.40">
    <property type="entry name" value="lambda repressor-like DNA-binding domains"/>
    <property type="match status" value="1"/>
</dbReference>
<dbReference type="InterPro" id="IPR010982">
    <property type="entry name" value="Lambda_DNA-bd_dom_sf"/>
</dbReference>
<evidence type="ECO:0000259" key="6">
    <source>
        <dbReference type="Pfam" id="PF00717"/>
    </source>
</evidence>
<dbReference type="GO" id="GO:0045892">
    <property type="term" value="P:negative regulation of DNA-templated transcription"/>
    <property type="evidence" value="ECO:0007669"/>
    <property type="project" value="InterPro"/>
</dbReference>
<accession>A0A1W1B9V2</accession>
<proteinExistence type="predicted"/>
<dbReference type="PANTHER" id="PTHR40661">
    <property type="match status" value="1"/>
</dbReference>
<gene>
    <name evidence="8" type="ORF">MNB_SM-7-1045</name>
</gene>
<dbReference type="PROSITE" id="PS00501">
    <property type="entry name" value="SPASE_I_1"/>
    <property type="match status" value="1"/>
</dbReference>
<feature type="domain" description="Peptidase S24/S26A/S26B/S26C" evidence="6">
    <location>
        <begin position="94"/>
        <end position="212"/>
    </location>
</feature>
<evidence type="ECO:0000256" key="3">
    <source>
        <dbReference type="ARBA" id="ARBA00023015"/>
    </source>
</evidence>
<evidence type="ECO:0000259" key="7">
    <source>
        <dbReference type="Pfam" id="PF07022"/>
    </source>
</evidence>
<dbReference type="CDD" id="cd06529">
    <property type="entry name" value="S24_LexA-like"/>
    <property type="match status" value="1"/>
</dbReference>
<feature type="domain" description="Bacteriophage CI repressor N-terminal" evidence="7">
    <location>
        <begin position="27"/>
        <end position="72"/>
    </location>
</feature>
<keyword evidence="5" id="KW-0804">Transcription</keyword>
<evidence type="ECO:0000313" key="8">
    <source>
        <dbReference type="EMBL" id="SFV50262.1"/>
    </source>
</evidence>
<keyword evidence="2" id="KW-0378">Hydrolase</keyword>
<dbReference type="GO" id="GO:0004252">
    <property type="term" value="F:serine-type endopeptidase activity"/>
    <property type="evidence" value="ECO:0007669"/>
    <property type="project" value="InterPro"/>
</dbReference>
<dbReference type="AlphaFoldDB" id="A0A1W1B9V2"/>
<dbReference type="GO" id="GO:0006508">
    <property type="term" value="P:proteolysis"/>
    <property type="evidence" value="ECO:0007669"/>
    <property type="project" value="UniProtKB-KW"/>
</dbReference>
<dbReference type="Pfam" id="PF07022">
    <property type="entry name" value="Phage_CI_repr"/>
    <property type="match status" value="1"/>
</dbReference>
<keyword evidence="1" id="KW-0645">Protease</keyword>
<dbReference type="EMBL" id="FPHB01000011">
    <property type="protein sequence ID" value="SFV50262.1"/>
    <property type="molecule type" value="Genomic_DNA"/>
</dbReference>